<evidence type="ECO:0000313" key="3">
    <source>
        <dbReference type="EMBL" id="KAH3862679.1"/>
    </source>
</evidence>
<proteinExistence type="predicted"/>
<dbReference type="EMBL" id="JAIWYP010000002">
    <property type="protein sequence ID" value="KAH3862679.1"/>
    <property type="molecule type" value="Genomic_DNA"/>
</dbReference>
<feature type="region of interest" description="Disordered" evidence="2">
    <location>
        <begin position="1"/>
        <end position="56"/>
    </location>
</feature>
<reference evidence="3" key="1">
    <citation type="journal article" date="2019" name="bioRxiv">
        <title>The Genome of the Zebra Mussel, Dreissena polymorpha: A Resource for Invasive Species Research.</title>
        <authorList>
            <person name="McCartney M.A."/>
            <person name="Auch B."/>
            <person name="Kono T."/>
            <person name="Mallez S."/>
            <person name="Zhang Y."/>
            <person name="Obille A."/>
            <person name="Becker A."/>
            <person name="Abrahante J.E."/>
            <person name="Garbe J."/>
            <person name="Badalamenti J.P."/>
            <person name="Herman A."/>
            <person name="Mangelson H."/>
            <person name="Liachko I."/>
            <person name="Sullivan S."/>
            <person name="Sone E.D."/>
            <person name="Koren S."/>
            <person name="Silverstein K.A.T."/>
            <person name="Beckman K.B."/>
            <person name="Gohl D.M."/>
        </authorList>
    </citation>
    <scope>NUCLEOTIDE SEQUENCE</scope>
    <source>
        <strain evidence="3">Duluth1</strain>
        <tissue evidence="3">Whole animal</tissue>
    </source>
</reference>
<name>A0A9D4RC13_DREPO</name>
<protein>
    <submittedName>
        <fullName evidence="3">Uncharacterized protein</fullName>
    </submittedName>
</protein>
<sequence>MPTSGKNDAGKKSVSKSSKSRPNASAKDSRRPVEKGIAPSSTRDPSKPQVNKELQQRNKIVVFQTELEQKHEENQREVNETLGQILLIRKENERMQRRQIHEYGITLDALDELTANIEAVKMQNDTLYENMEQAKTLHEKLEIELKETKQRYENTMGKMEHFNKDQTVWENTRKQYRKAEERCEELRKNNKKLKYILLKHHIDPRTDVREFSREPDKDSVVTIHSHRSEPSPKRKLTVKSRYITVGDVDVLREINREERRRGYGVVDRTFDQVSPAYLGFYVKQREIKKEPVEYFRPGQTFPRILAKQ</sequence>
<keyword evidence="4" id="KW-1185">Reference proteome</keyword>
<evidence type="ECO:0000313" key="4">
    <source>
        <dbReference type="Proteomes" id="UP000828390"/>
    </source>
</evidence>
<organism evidence="3 4">
    <name type="scientific">Dreissena polymorpha</name>
    <name type="common">Zebra mussel</name>
    <name type="synonym">Mytilus polymorpha</name>
    <dbReference type="NCBI Taxonomy" id="45954"/>
    <lineage>
        <taxon>Eukaryota</taxon>
        <taxon>Metazoa</taxon>
        <taxon>Spiralia</taxon>
        <taxon>Lophotrochozoa</taxon>
        <taxon>Mollusca</taxon>
        <taxon>Bivalvia</taxon>
        <taxon>Autobranchia</taxon>
        <taxon>Heteroconchia</taxon>
        <taxon>Euheterodonta</taxon>
        <taxon>Imparidentia</taxon>
        <taxon>Neoheterodontei</taxon>
        <taxon>Myida</taxon>
        <taxon>Dreissenoidea</taxon>
        <taxon>Dreissenidae</taxon>
        <taxon>Dreissena</taxon>
    </lineage>
</organism>
<dbReference type="AlphaFoldDB" id="A0A9D4RC13"/>
<feature type="compositionally biased region" description="Polar residues" evidence="2">
    <location>
        <begin position="39"/>
        <end position="53"/>
    </location>
</feature>
<comment type="caution">
    <text evidence="3">The sequence shown here is derived from an EMBL/GenBank/DDBJ whole genome shotgun (WGS) entry which is preliminary data.</text>
</comment>
<evidence type="ECO:0000256" key="2">
    <source>
        <dbReference type="SAM" id="MobiDB-lite"/>
    </source>
</evidence>
<keyword evidence="1" id="KW-0175">Coiled coil</keyword>
<evidence type="ECO:0000256" key="1">
    <source>
        <dbReference type="SAM" id="Coils"/>
    </source>
</evidence>
<reference evidence="3" key="2">
    <citation type="submission" date="2020-11" db="EMBL/GenBank/DDBJ databases">
        <authorList>
            <person name="McCartney M.A."/>
            <person name="Auch B."/>
            <person name="Kono T."/>
            <person name="Mallez S."/>
            <person name="Becker A."/>
            <person name="Gohl D.M."/>
            <person name="Silverstein K.A.T."/>
            <person name="Koren S."/>
            <person name="Bechman K.B."/>
            <person name="Herman A."/>
            <person name="Abrahante J.E."/>
            <person name="Garbe J."/>
        </authorList>
    </citation>
    <scope>NUCLEOTIDE SEQUENCE</scope>
    <source>
        <strain evidence="3">Duluth1</strain>
        <tissue evidence="3">Whole animal</tissue>
    </source>
</reference>
<dbReference type="Proteomes" id="UP000828390">
    <property type="component" value="Unassembled WGS sequence"/>
</dbReference>
<gene>
    <name evidence="3" type="ORF">DPMN_025652</name>
</gene>
<accession>A0A9D4RC13</accession>
<feature type="coiled-coil region" evidence="1">
    <location>
        <begin position="110"/>
        <end position="196"/>
    </location>
</feature>